<dbReference type="KEGG" id="jpo:G7058_06310"/>
<protein>
    <recommendedName>
        <fullName evidence="4 18">Glutamine synthetase</fullName>
        <ecNumber evidence="3 18">6.3.1.2</ecNumber>
    </recommendedName>
</protein>
<dbReference type="InterPro" id="IPR027303">
    <property type="entry name" value="Gln_synth_gly_rich_site"/>
</dbReference>
<feature type="binding site" evidence="14">
    <location>
        <position position="245"/>
    </location>
    <ligand>
        <name>Mg(2+)</name>
        <dbReference type="ChEBI" id="CHEBI:18420"/>
        <label>1</label>
    </ligand>
</feature>
<evidence type="ECO:0000256" key="9">
    <source>
        <dbReference type="ARBA" id="ARBA00022840"/>
    </source>
</evidence>
<gene>
    <name evidence="21" type="primary">glnA</name>
    <name evidence="21" type="ORF">G7058_06310</name>
</gene>
<dbReference type="PROSITE" id="PS51986">
    <property type="entry name" value="GS_BETA_GRASP"/>
    <property type="match status" value="1"/>
</dbReference>
<feature type="domain" description="GS catalytic" evidence="20">
    <location>
        <begin position="108"/>
        <end position="444"/>
    </location>
</feature>
<dbReference type="EC" id="6.3.1.2" evidence="3 18"/>
<feature type="binding site" evidence="14">
    <location>
        <position position="333"/>
    </location>
    <ligand>
        <name>Mg(2+)</name>
        <dbReference type="ChEBI" id="CHEBI:18420"/>
        <label>1</label>
    </ligand>
</feature>
<evidence type="ECO:0000256" key="15">
    <source>
        <dbReference type="PIRSR" id="PIRSR604809-50"/>
    </source>
</evidence>
<evidence type="ECO:0000256" key="16">
    <source>
        <dbReference type="PROSITE-ProRule" id="PRU01330"/>
    </source>
</evidence>
<evidence type="ECO:0000256" key="17">
    <source>
        <dbReference type="RuleBase" id="RU000384"/>
    </source>
</evidence>
<dbReference type="EMBL" id="CP049889">
    <property type="protein sequence ID" value="QIK51673.1"/>
    <property type="molecule type" value="Genomic_DNA"/>
</dbReference>
<feature type="binding site" evidence="12">
    <location>
        <begin position="240"/>
        <end position="241"/>
    </location>
    <ligand>
        <name>L-glutamate</name>
        <dbReference type="ChEBI" id="CHEBI:29985"/>
    </ligand>
</feature>
<dbReference type="InterPro" id="IPR008146">
    <property type="entry name" value="Gln_synth_cat_dom"/>
</dbReference>
<dbReference type="Pfam" id="PF03951">
    <property type="entry name" value="Gln-synt_N"/>
    <property type="match status" value="1"/>
</dbReference>
<dbReference type="PROSITE" id="PS00181">
    <property type="entry name" value="GLNA_ATP"/>
    <property type="match status" value="1"/>
</dbReference>
<feature type="binding site" evidence="12">
    <location>
        <position position="316"/>
    </location>
    <ligand>
        <name>L-glutamate</name>
        <dbReference type="ChEBI" id="CHEBI:29985"/>
    </ligand>
</feature>
<dbReference type="AlphaFoldDB" id="A0A6G7WHE5"/>
<evidence type="ECO:0000256" key="6">
    <source>
        <dbReference type="ARBA" id="ARBA00022598"/>
    </source>
</evidence>
<evidence type="ECO:0000256" key="13">
    <source>
        <dbReference type="PIRSR" id="PIRSR604809-2"/>
    </source>
</evidence>
<dbReference type="InterPro" id="IPR027302">
    <property type="entry name" value="Gln_synth_N_conserv_site"/>
</dbReference>
<accession>A0A6G7WHE5</accession>
<evidence type="ECO:0000256" key="7">
    <source>
        <dbReference type="ARBA" id="ARBA00022723"/>
    </source>
</evidence>
<keyword evidence="15" id="KW-0597">Phosphoprotein</keyword>
<evidence type="ECO:0000256" key="4">
    <source>
        <dbReference type="ARBA" id="ARBA00021364"/>
    </source>
</evidence>
<feature type="binding site" evidence="12">
    <location>
        <position position="298"/>
    </location>
    <ligand>
        <name>L-glutamate</name>
        <dbReference type="ChEBI" id="CHEBI:29985"/>
    </ligand>
</feature>
<dbReference type="Pfam" id="PF00120">
    <property type="entry name" value="Gln-synt_C"/>
    <property type="match status" value="1"/>
</dbReference>
<feature type="binding site" evidence="13">
    <location>
        <position position="184"/>
    </location>
    <ligand>
        <name>ATP</name>
        <dbReference type="ChEBI" id="CHEBI:30616"/>
    </ligand>
</feature>
<dbReference type="Gene3D" id="3.10.20.70">
    <property type="entry name" value="Glutamine synthetase, N-terminal domain"/>
    <property type="match status" value="1"/>
</dbReference>
<dbReference type="GO" id="GO:0005524">
    <property type="term" value="F:ATP binding"/>
    <property type="evidence" value="ECO:0007669"/>
    <property type="project" value="UniProtKB-KW"/>
</dbReference>
<dbReference type="GO" id="GO:0046872">
    <property type="term" value="F:metal ion binding"/>
    <property type="evidence" value="ECO:0007669"/>
    <property type="project" value="UniProtKB-KW"/>
</dbReference>
<dbReference type="PANTHER" id="PTHR43785">
    <property type="entry name" value="GAMMA-GLUTAMYLPUTRESCINE SYNTHETASE"/>
    <property type="match status" value="1"/>
</dbReference>
<feature type="binding site" evidence="14">
    <location>
        <position position="189"/>
    </location>
    <ligand>
        <name>Mg(2+)</name>
        <dbReference type="ChEBI" id="CHEBI:18420"/>
        <label>1</label>
    </ligand>
</feature>
<keyword evidence="9 13" id="KW-0067">ATP-binding</keyword>
<dbReference type="GO" id="GO:0004356">
    <property type="term" value="F:glutamine synthetase activity"/>
    <property type="evidence" value="ECO:0007669"/>
    <property type="project" value="UniProtKB-EC"/>
</dbReference>
<feature type="binding site" evidence="14">
    <location>
        <position position="132"/>
    </location>
    <ligand>
        <name>Mg(2+)</name>
        <dbReference type="ChEBI" id="CHEBI:18420"/>
        <label>1</label>
    </ligand>
</feature>
<comment type="cofactor">
    <cofactor evidence="14">
        <name>Mg(2+)</name>
        <dbReference type="ChEBI" id="CHEBI:18420"/>
    </cofactor>
    <text evidence="14">Binds 2 Mg(2+) ions per subunit.</text>
</comment>
<comment type="similarity">
    <text evidence="2 16 17">Belongs to the glutamine synthetase family.</text>
</comment>
<dbReference type="PANTHER" id="PTHR43785:SF12">
    <property type="entry name" value="TYPE-1 GLUTAMINE SYNTHETASE 2"/>
    <property type="match status" value="1"/>
</dbReference>
<feature type="domain" description="GS beta-grasp" evidence="19">
    <location>
        <begin position="16"/>
        <end position="101"/>
    </location>
</feature>
<keyword evidence="7 14" id="KW-0479">Metal-binding</keyword>
<name>A0A6G7WHE5_9LACT</name>
<evidence type="ECO:0000313" key="22">
    <source>
        <dbReference type="Proteomes" id="UP000501830"/>
    </source>
</evidence>
<evidence type="ECO:0000313" key="21">
    <source>
        <dbReference type="EMBL" id="QIK51673.1"/>
    </source>
</evidence>
<evidence type="ECO:0000256" key="14">
    <source>
        <dbReference type="PIRSR" id="PIRSR604809-3"/>
    </source>
</evidence>
<dbReference type="SUPFAM" id="SSF55931">
    <property type="entry name" value="Glutamine synthetase/guanido kinase"/>
    <property type="match status" value="1"/>
</dbReference>
<evidence type="ECO:0000256" key="18">
    <source>
        <dbReference type="RuleBase" id="RU004356"/>
    </source>
</evidence>
<evidence type="ECO:0000256" key="12">
    <source>
        <dbReference type="PIRSR" id="PIRSR604809-1"/>
    </source>
</evidence>
<sequence length="444" mass="50163">MPKYTRDDINKIAKEEDVRYLRLMFTDILGTIKNMEVPISQLEKVLDNKMMFDGSSIEGFVRIEESDMYLYPDLDTWLVFPWGSEQGKIARLICDVYKPDGTPFAGDPRNNLKRVLRKMEDMGFTDFNLGPEPEFFLFKTDENGKPTFDLNDEGGYFDLAPTDLGEDCRREIVLELEELGFEIEASHHEVAPGQHEIDWKYSRALEACDNIQTFKLIVKTVARKHGLHATFMPKPVFGVNGSGMHCNMSLFNEEGNAFYDAGSESGLSETAYKFIAGLLHHAKAYTAICNPIINSYKRLVPGYEAPVYIAWSTQNRSPLIRIPASRGLSTRVELRSVDPSTNPYLALATLLAAGLDGIASDIEVPAPIDRNIYIMDAEDREANGIYDLPKNLAEAVEELKNNPLILDALGDHISRSFIEAKEIEIATYISQVTDWEINQYLRAY</sequence>
<reference evidence="21 22" key="1">
    <citation type="journal article" date="2017" name="Int. J. Syst. Evol. Microbiol.">
        <title>Jeotgalibaca porci sp. nov. and Jeotgalibaca arthritidis sp. nov., isolated from pigs, and emended description of the genus Jeotgalibaca.</title>
        <authorList>
            <person name="Zamora L."/>
            <person name="Perez-Sancho M."/>
            <person name="Dominguez L."/>
            <person name="Fernandez-Garayzabal J.F."/>
            <person name="Vela A.I."/>
        </authorList>
    </citation>
    <scope>NUCLEOTIDE SEQUENCE [LARGE SCALE GENOMIC DNA]</scope>
    <source>
        <strain evidence="21 22">CCUG 69148</strain>
    </source>
</reference>
<evidence type="ECO:0000259" key="19">
    <source>
        <dbReference type="PROSITE" id="PS51986"/>
    </source>
</evidence>
<dbReference type="SMART" id="SM01230">
    <property type="entry name" value="Gln-synt_C"/>
    <property type="match status" value="1"/>
</dbReference>
<feature type="binding site" evidence="14">
    <location>
        <position position="196"/>
    </location>
    <ligand>
        <name>Mg(2+)</name>
        <dbReference type="ChEBI" id="CHEBI:18420"/>
        <label>1</label>
    </ligand>
</feature>
<keyword evidence="22" id="KW-1185">Reference proteome</keyword>
<keyword evidence="6 18" id="KW-0436">Ligase</keyword>
<dbReference type="GO" id="GO:0006542">
    <property type="term" value="P:glutamine biosynthetic process"/>
    <property type="evidence" value="ECO:0007669"/>
    <property type="project" value="InterPro"/>
</dbReference>
<evidence type="ECO:0000256" key="2">
    <source>
        <dbReference type="ARBA" id="ARBA00009897"/>
    </source>
</evidence>
<dbReference type="FunFam" id="3.10.20.70:FF:000005">
    <property type="entry name" value="Glutamine synthetase"/>
    <property type="match status" value="1"/>
</dbReference>
<dbReference type="PROSITE" id="PS51987">
    <property type="entry name" value="GS_CATALYTIC"/>
    <property type="match status" value="1"/>
</dbReference>
<dbReference type="Proteomes" id="UP000501830">
    <property type="component" value="Chromosome"/>
</dbReference>
<keyword evidence="8 13" id="KW-0547">Nucleotide-binding</keyword>
<comment type="subcellular location">
    <subcellularLocation>
        <location evidence="1">Cytoplasm</location>
    </subcellularLocation>
</comment>
<dbReference type="GO" id="GO:0005737">
    <property type="term" value="C:cytoplasm"/>
    <property type="evidence" value="ECO:0007669"/>
    <property type="project" value="UniProtKB-SubCell"/>
</dbReference>
<evidence type="ECO:0000256" key="8">
    <source>
        <dbReference type="ARBA" id="ARBA00022741"/>
    </source>
</evidence>
<dbReference type="InterPro" id="IPR014746">
    <property type="entry name" value="Gln_synth/guanido_kin_cat_dom"/>
</dbReference>
<dbReference type="InterPro" id="IPR008147">
    <property type="entry name" value="Gln_synt_N"/>
</dbReference>
<dbReference type="InterPro" id="IPR036651">
    <property type="entry name" value="Gln_synt_N_sf"/>
</dbReference>
<evidence type="ECO:0000256" key="3">
    <source>
        <dbReference type="ARBA" id="ARBA00012937"/>
    </source>
</evidence>
<organism evidence="21 22">
    <name type="scientific">Jeotgalibaca porci</name>
    <dbReference type="NCBI Taxonomy" id="1868793"/>
    <lineage>
        <taxon>Bacteria</taxon>
        <taxon>Bacillati</taxon>
        <taxon>Bacillota</taxon>
        <taxon>Bacilli</taxon>
        <taxon>Lactobacillales</taxon>
        <taxon>Carnobacteriaceae</taxon>
        <taxon>Jeotgalibaca</taxon>
    </lineage>
</organism>
<dbReference type="RefSeq" id="WP_166062731.1">
    <property type="nucleotide sequence ID" value="NZ_CP049889.1"/>
</dbReference>
<dbReference type="GeneID" id="94552888"/>
<keyword evidence="5" id="KW-0963">Cytoplasm</keyword>
<dbReference type="PROSITE" id="PS00180">
    <property type="entry name" value="GLNA_1"/>
    <property type="match status" value="1"/>
</dbReference>
<evidence type="ECO:0000256" key="5">
    <source>
        <dbReference type="ARBA" id="ARBA00022490"/>
    </source>
</evidence>
<keyword evidence="10 14" id="KW-0460">Magnesium</keyword>
<feature type="binding site" evidence="12">
    <location>
        <position position="304"/>
    </location>
    <ligand>
        <name>L-glutamate</name>
        <dbReference type="ChEBI" id="CHEBI:29985"/>
    </ligand>
</feature>
<dbReference type="Gene3D" id="3.30.590.10">
    <property type="entry name" value="Glutamine synthetase/guanido kinase, catalytic domain"/>
    <property type="match status" value="1"/>
</dbReference>
<evidence type="ECO:0000256" key="1">
    <source>
        <dbReference type="ARBA" id="ARBA00004496"/>
    </source>
</evidence>
<evidence type="ECO:0000256" key="11">
    <source>
        <dbReference type="ARBA" id="ARBA00049436"/>
    </source>
</evidence>
<dbReference type="InterPro" id="IPR004809">
    <property type="entry name" value="Gln_synth_I"/>
</dbReference>
<dbReference type="FunFam" id="3.30.590.10:FF:000003">
    <property type="entry name" value="Glutamine synthetase 2"/>
    <property type="match status" value="1"/>
</dbReference>
<feature type="binding site" evidence="12">
    <location>
        <position position="335"/>
    </location>
    <ligand>
        <name>L-glutamate</name>
        <dbReference type="ChEBI" id="CHEBI:29985"/>
    </ligand>
</feature>
<comment type="catalytic activity">
    <reaction evidence="11 18">
        <text>L-glutamate + NH4(+) + ATP = L-glutamine + ADP + phosphate + H(+)</text>
        <dbReference type="Rhea" id="RHEA:16169"/>
        <dbReference type="ChEBI" id="CHEBI:15378"/>
        <dbReference type="ChEBI" id="CHEBI:28938"/>
        <dbReference type="ChEBI" id="CHEBI:29985"/>
        <dbReference type="ChEBI" id="CHEBI:30616"/>
        <dbReference type="ChEBI" id="CHEBI:43474"/>
        <dbReference type="ChEBI" id="CHEBI:58359"/>
        <dbReference type="ChEBI" id="CHEBI:456216"/>
        <dbReference type="EC" id="6.3.1.2"/>
    </reaction>
</comment>
<proteinExistence type="inferred from homology"/>
<feature type="modified residue" description="O-AMP-tyrosine" evidence="15">
    <location>
        <position position="373"/>
    </location>
</feature>
<evidence type="ECO:0000256" key="10">
    <source>
        <dbReference type="ARBA" id="ARBA00022842"/>
    </source>
</evidence>
<dbReference type="NCBIfam" id="TIGR00653">
    <property type="entry name" value="GlnA"/>
    <property type="match status" value="1"/>
</dbReference>
<feature type="binding site" evidence="13">
    <location>
        <position position="316"/>
    </location>
    <ligand>
        <name>ATP</name>
        <dbReference type="ChEBI" id="CHEBI:30616"/>
    </ligand>
</feature>
<dbReference type="SUPFAM" id="SSF54368">
    <property type="entry name" value="Glutamine synthetase, N-terminal domain"/>
    <property type="match status" value="1"/>
</dbReference>
<evidence type="ECO:0000259" key="20">
    <source>
        <dbReference type="PROSITE" id="PS51987"/>
    </source>
</evidence>
<feature type="binding site" evidence="14">
    <location>
        <position position="134"/>
    </location>
    <ligand>
        <name>Mg(2+)</name>
        <dbReference type="ChEBI" id="CHEBI:18420"/>
        <label>1</label>
    </ligand>
</feature>